<gene>
    <name evidence="1" type="ORF">GH807_12890</name>
</gene>
<keyword evidence="2" id="KW-1185">Reference proteome</keyword>
<evidence type="ECO:0000313" key="2">
    <source>
        <dbReference type="Proteomes" id="UP000653358"/>
    </source>
</evidence>
<dbReference type="EMBL" id="WJBB01000018">
    <property type="protein sequence ID" value="MBC3797941.1"/>
    <property type="molecule type" value="Genomic_DNA"/>
</dbReference>
<organism evidence="1 2">
    <name type="scientific">Acetobacterium tundrae</name>
    <dbReference type="NCBI Taxonomy" id="132932"/>
    <lineage>
        <taxon>Bacteria</taxon>
        <taxon>Bacillati</taxon>
        <taxon>Bacillota</taxon>
        <taxon>Clostridia</taxon>
        <taxon>Eubacteriales</taxon>
        <taxon>Eubacteriaceae</taxon>
        <taxon>Acetobacterium</taxon>
    </lineage>
</organism>
<dbReference type="Proteomes" id="UP000653358">
    <property type="component" value="Unassembled WGS sequence"/>
</dbReference>
<sequence>MQEYRFTDNDVEFVLENLQLDQYDHLVCKLKMDNQCFNSELSEHSKTMSLGEINFGGKTQIKLPDNIFNELDALKSRLITEKSDLIKKTAKAIAAGEMLIDITVDTSPLHYHPWLSELRGSFNNKSPIYLDAQLVLDEAVLSYSKRGTLRLSGENVLENALNGNVKQLKKDIGKHAIDLVFDENNIMISFKIKLEDITVINIMKIL</sequence>
<comment type="caution">
    <text evidence="1">The sequence shown here is derived from an EMBL/GenBank/DDBJ whole genome shotgun (WGS) entry which is preliminary data.</text>
</comment>
<name>A0ABR6WND0_9FIRM</name>
<reference evidence="1 2" key="1">
    <citation type="journal article" date="2020" name="mSystems">
        <title>Defining Genomic and Predicted Metabolic Features of the Acetobacterium Genus.</title>
        <authorList>
            <person name="Ross D.E."/>
            <person name="Marshall C.W."/>
            <person name="Gulliver D."/>
            <person name="May H.D."/>
            <person name="Norman R.S."/>
        </authorList>
    </citation>
    <scope>NUCLEOTIDE SEQUENCE [LARGE SCALE GENOMIC DNA]</scope>
    <source>
        <strain evidence="1 2">DSM 9173</strain>
    </source>
</reference>
<protein>
    <submittedName>
        <fullName evidence="1">Uncharacterized protein</fullName>
    </submittedName>
</protein>
<evidence type="ECO:0000313" key="1">
    <source>
        <dbReference type="EMBL" id="MBC3797941.1"/>
    </source>
</evidence>
<accession>A0ABR6WND0</accession>
<dbReference type="RefSeq" id="WP_148604249.1">
    <property type="nucleotide sequence ID" value="NZ_RXYB01000013.1"/>
</dbReference>
<proteinExistence type="predicted"/>